<gene>
    <name evidence="1" type="ORF">HDA41_007198</name>
</gene>
<evidence type="ECO:0000313" key="2">
    <source>
        <dbReference type="Proteomes" id="UP000590647"/>
    </source>
</evidence>
<protein>
    <submittedName>
        <fullName evidence="1">Zn-dependent peptidase ImmA (M78 family)</fullName>
    </submittedName>
</protein>
<dbReference type="RefSeq" id="WP_184991402.1">
    <property type="nucleotide sequence ID" value="NZ_JACHNE010000001.1"/>
</dbReference>
<comment type="caution">
    <text evidence="1">The sequence shown here is derived from an EMBL/GenBank/DDBJ whole genome shotgun (WGS) entry which is preliminary data.</text>
</comment>
<dbReference type="AlphaFoldDB" id="A0A7W9HBJ2"/>
<evidence type="ECO:0000313" key="1">
    <source>
        <dbReference type="EMBL" id="MBB5799234.1"/>
    </source>
</evidence>
<proteinExistence type="predicted"/>
<keyword evidence="2" id="KW-1185">Reference proteome</keyword>
<dbReference type="Gene3D" id="1.10.10.2910">
    <property type="match status" value="1"/>
</dbReference>
<sequence length="170" mass="19725">MNLRRRCEKIVRSIDTSEPLPIADLCRKVSEQTGRPILLQEMSLPAGSPSGLWLSTGRIDYIFHDSRASQLHKDHVIAHELGHILCDHRCDNDISDLTSRLMPNLAPEMILRVLHRSRYDAVEEQEAEIIASLLMYRMKRRRGEASRTKTPVHMIRRIERTLLRNRRTAP</sequence>
<name>A0A7W9HBJ2_9ACTN</name>
<organism evidence="1 2">
    <name type="scientific">Streptomyces caelestis</name>
    <dbReference type="NCBI Taxonomy" id="36816"/>
    <lineage>
        <taxon>Bacteria</taxon>
        <taxon>Bacillati</taxon>
        <taxon>Actinomycetota</taxon>
        <taxon>Actinomycetes</taxon>
        <taxon>Kitasatosporales</taxon>
        <taxon>Streptomycetaceae</taxon>
        <taxon>Streptomyces</taxon>
    </lineage>
</organism>
<accession>A0A7W9HBJ2</accession>
<dbReference type="EMBL" id="JACHNE010000001">
    <property type="protein sequence ID" value="MBB5799234.1"/>
    <property type="molecule type" value="Genomic_DNA"/>
</dbReference>
<dbReference type="Proteomes" id="UP000590647">
    <property type="component" value="Unassembled WGS sequence"/>
</dbReference>
<reference evidence="1 2" key="1">
    <citation type="submission" date="2020-08" db="EMBL/GenBank/DDBJ databases">
        <title>Sequencing the genomes of 1000 actinobacteria strains.</title>
        <authorList>
            <person name="Klenk H.-P."/>
        </authorList>
    </citation>
    <scope>NUCLEOTIDE SEQUENCE [LARGE SCALE GENOMIC DNA]</scope>
    <source>
        <strain evidence="1 2">DSM 40084</strain>
    </source>
</reference>